<dbReference type="AlphaFoldDB" id="A0A6J6VR02"/>
<feature type="domain" description="CBS" evidence="2">
    <location>
        <begin position="6"/>
        <end position="64"/>
    </location>
</feature>
<evidence type="ECO:0000256" key="1">
    <source>
        <dbReference type="ARBA" id="ARBA00023122"/>
    </source>
</evidence>
<dbReference type="SUPFAM" id="SSF54631">
    <property type="entry name" value="CBS-domain pair"/>
    <property type="match status" value="1"/>
</dbReference>
<dbReference type="PROSITE" id="PS51371">
    <property type="entry name" value="CBS"/>
    <property type="match status" value="2"/>
</dbReference>
<keyword evidence="1" id="KW-0129">CBS domain</keyword>
<dbReference type="InterPro" id="IPR046342">
    <property type="entry name" value="CBS_dom_sf"/>
</dbReference>
<evidence type="ECO:0000259" key="2">
    <source>
        <dbReference type="PROSITE" id="PS51371"/>
    </source>
</evidence>
<organism evidence="3">
    <name type="scientific">freshwater metagenome</name>
    <dbReference type="NCBI Taxonomy" id="449393"/>
    <lineage>
        <taxon>unclassified sequences</taxon>
        <taxon>metagenomes</taxon>
        <taxon>ecological metagenomes</taxon>
    </lineage>
</organism>
<dbReference type="CDD" id="cd04623">
    <property type="entry name" value="CBS_pair_bac_euk"/>
    <property type="match status" value="1"/>
</dbReference>
<dbReference type="InterPro" id="IPR044725">
    <property type="entry name" value="CBSX3_CBS_dom"/>
</dbReference>
<dbReference type="Pfam" id="PF00571">
    <property type="entry name" value="CBS"/>
    <property type="match status" value="2"/>
</dbReference>
<gene>
    <name evidence="3" type="ORF">UFOPK2918_00451</name>
</gene>
<sequence length="143" mass="15468">MKIISIIEGKRVETISASASIHDLVSSLNAHHVGALVVSSDGRKIDGIVSERDVVRAMPGNLDELIGMHVRDIMTAEVHTCTADTTVAELMIMMTEHRFRHVPVVNADGTLLSIVSIGDVVKNYVSEIDSERTALRDYVASGS</sequence>
<dbReference type="EMBL" id="CAEZZT010000021">
    <property type="protein sequence ID" value="CAB4773954.1"/>
    <property type="molecule type" value="Genomic_DNA"/>
</dbReference>
<dbReference type="PANTHER" id="PTHR43080:SF2">
    <property type="entry name" value="CBS DOMAIN-CONTAINING PROTEIN"/>
    <property type="match status" value="1"/>
</dbReference>
<dbReference type="PANTHER" id="PTHR43080">
    <property type="entry name" value="CBS DOMAIN-CONTAINING PROTEIN CBSX3, MITOCHONDRIAL"/>
    <property type="match status" value="1"/>
</dbReference>
<dbReference type="InterPro" id="IPR051257">
    <property type="entry name" value="Diverse_CBS-Domain"/>
</dbReference>
<name>A0A6J6VR02_9ZZZZ</name>
<dbReference type="InterPro" id="IPR000644">
    <property type="entry name" value="CBS_dom"/>
</dbReference>
<protein>
    <submittedName>
        <fullName evidence="3">Unannotated protein</fullName>
    </submittedName>
</protein>
<dbReference type="Gene3D" id="3.10.580.10">
    <property type="entry name" value="CBS-domain"/>
    <property type="match status" value="1"/>
</dbReference>
<proteinExistence type="predicted"/>
<dbReference type="SMART" id="SM00116">
    <property type="entry name" value="CBS"/>
    <property type="match status" value="2"/>
</dbReference>
<feature type="domain" description="CBS" evidence="2">
    <location>
        <begin position="74"/>
        <end position="130"/>
    </location>
</feature>
<reference evidence="3" key="1">
    <citation type="submission" date="2020-05" db="EMBL/GenBank/DDBJ databases">
        <authorList>
            <person name="Chiriac C."/>
            <person name="Salcher M."/>
            <person name="Ghai R."/>
            <person name="Kavagutti S V."/>
        </authorList>
    </citation>
    <scope>NUCLEOTIDE SEQUENCE</scope>
</reference>
<accession>A0A6J6VR02</accession>
<evidence type="ECO:0000313" key="3">
    <source>
        <dbReference type="EMBL" id="CAB4773954.1"/>
    </source>
</evidence>